<dbReference type="PRINTS" id="PR00139">
    <property type="entry name" value="ASNGLNASE"/>
</dbReference>
<dbReference type="InterPro" id="IPR020827">
    <property type="entry name" value="Asparaginase/glutaminase_AS1"/>
</dbReference>
<dbReference type="EC" id="3.5.1.1" evidence="2"/>
<feature type="binding site" evidence="6">
    <location>
        <position position="54"/>
    </location>
    <ligand>
        <name>substrate</name>
    </ligand>
</feature>
<evidence type="ECO:0000256" key="1">
    <source>
        <dbReference type="ARBA" id="ARBA00010518"/>
    </source>
</evidence>
<evidence type="ECO:0000256" key="4">
    <source>
        <dbReference type="ARBA" id="ARBA00049366"/>
    </source>
</evidence>
<dbReference type="EMBL" id="ABVQ01000037">
    <property type="protein sequence ID" value="EEC56570.1"/>
    <property type="molecule type" value="Genomic_DNA"/>
</dbReference>
<comment type="catalytic activity">
    <reaction evidence="4">
        <text>L-asparagine + H2O = L-aspartate + NH4(+)</text>
        <dbReference type="Rhea" id="RHEA:21016"/>
        <dbReference type="ChEBI" id="CHEBI:15377"/>
        <dbReference type="ChEBI" id="CHEBI:28938"/>
        <dbReference type="ChEBI" id="CHEBI:29991"/>
        <dbReference type="ChEBI" id="CHEBI:58048"/>
        <dbReference type="EC" id="3.5.1.1"/>
    </reaction>
</comment>
<reference evidence="11 12" key="1">
    <citation type="submission" date="2008-11" db="EMBL/GenBank/DDBJ databases">
        <title>Draft genome sequence of Bacteroides pectinophilus (ATCC 43243).</title>
        <authorList>
            <person name="Sudarsanam P."/>
            <person name="Ley R."/>
            <person name="Guruge J."/>
            <person name="Turnbaugh P.J."/>
            <person name="Mahowald M."/>
            <person name="Liep D."/>
            <person name="Gordon J."/>
        </authorList>
    </citation>
    <scope>NUCLEOTIDE SEQUENCE [LARGE SCALE GENOMIC DNA]</scope>
    <source>
        <strain evidence="11 12">ATCC 43243</strain>
    </source>
</reference>
<evidence type="ECO:0000256" key="6">
    <source>
        <dbReference type="PIRSR" id="PIRSR001220-2"/>
    </source>
</evidence>
<dbReference type="Pfam" id="PF17763">
    <property type="entry name" value="Asparaginase_C"/>
    <property type="match status" value="1"/>
</dbReference>
<evidence type="ECO:0000256" key="2">
    <source>
        <dbReference type="ARBA" id="ARBA00012920"/>
    </source>
</evidence>
<organism evidence="11 12">
    <name type="scientific">[Bacteroides] pectinophilus ATCC 43243</name>
    <dbReference type="NCBI Taxonomy" id="483218"/>
    <lineage>
        <taxon>Bacteria</taxon>
        <taxon>Bacillati</taxon>
        <taxon>Bacillota</taxon>
        <taxon>Clostridia</taxon>
        <taxon>Eubacteriales</taxon>
    </lineage>
</organism>
<feature type="active site" description="O-isoaspartyl threonine intermediate" evidence="5">
    <location>
        <position position="12"/>
    </location>
</feature>
<dbReference type="Gene3D" id="3.40.50.1170">
    <property type="entry name" value="L-asparaginase, N-terminal domain"/>
    <property type="match status" value="1"/>
</dbReference>
<dbReference type="InterPro" id="IPR006033">
    <property type="entry name" value="AsnA_fam"/>
</dbReference>
<dbReference type="InterPro" id="IPR041725">
    <property type="entry name" value="L-asparaginase_I"/>
</dbReference>
<dbReference type="AlphaFoldDB" id="B7AWH9"/>
<feature type="binding site" evidence="6">
    <location>
        <begin position="85"/>
        <end position="86"/>
    </location>
    <ligand>
        <name>substrate</name>
    </ligand>
</feature>
<dbReference type="PIRSF" id="PIRSF001220">
    <property type="entry name" value="L-ASNase_gatD"/>
    <property type="match status" value="1"/>
</dbReference>
<protein>
    <recommendedName>
        <fullName evidence="2">asparaginase</fullName>
        <ecNumber evidence="2">3.5.1.1</ecNumber>
    </recommendedName>
</protein>
<evidence type="ECO:0000313" key="12">
    <source>
        <dbReference type="Proteomes" id="UP000003136"/>
    </source>
</evidence>
<dbReference type="PROSITE" id="PS51732">
    <property type="entry name" value="ASN_GLN_ASE_3"/>
    <property type="match status" value="1"/>
</dbReference>
<evidence type="ECO:0000256" key="8">
    <source>
        <dbReference type="PROSITE-ProRule" id="PRU10100"/>
    </source>
</evidence>
<proteinExistence type="inferred from homology"/>
<evidence type="ECO:0000259" key="10">
    <source>
        <dbReference type="Pfam" id="PF17763"/>
    </source>
</evidence>
<dbReference type="Pfam" id="PF00710">
    <property type="entry name" value="Asparaginase"/>
    <property type="match status" value="1"/>
</dbReference>
<evidence type="ECO:0000313" key="11">
    <source>
        <dbReference type="EMBL" id="EEC56570.1"/>
    </source>
</evidence>
<name>B7AWH9_9FIRM</name>
<feature type="domain" description="L-asparaginase N-terminal" evidence="9">
    <location>
        <begin position="3"/>
        <end position="185"/>
    </location>
</feature>
<dbReference type="InterPro" id="IPR027473">
    <property type="entry name" value="L-asparaginase_C"/>
</dbReference>
<dbReference type="InterPro" id="IPR036152">
    <property type="entry name" value="Asp/glu_Ase-like_sf"/>
</dbReference>
<gene>
    <name evidence="11" type="ORF">BACPEC_03079</name>
</gene>
<dbReference type="InterPro" id="IPR027474">
    <property type="entry name" value="L-asparaginase_N"/>
</dbReference>
<dbReference type="GO" id="GO:0004067">
    <property type="term" value="F:asparaginase activity"/>
    <property type="evidence" value="ECO:0007669"/>
    <property type="project" value="UniProtKB-UniRule"/>
</dbReference>
<comment type="similarity">
    <text evidence="1">Belongs to the asparaginase 1 family.</text>
</comment>
<dbReference type="Proteomes" id="UP000003136">
    <property type="component" value="Unassembled WGS sequence"/>
</dbReference>
<dbReference type="InterPro" id="IPR027475">
    <property type="entry name" value="Asparaginase/glutaminase_AS2"/>
</dbReference>
<feature type="domain" description="Asparaginase/glutaminase C-terminal" evidence="10">
    <location>
        <begin position="214"/>
        <end position="328"/>
    </location>
</feature>
<reference evidence="11 12" key="2">
    <citation type="submission" date="2008-11" db="EMBL/GenBank/DDBJ databases">
        <authorList>
            <person name="Fulton L."/>
            <person name="Clifton S."/>
            <person name="Fulton B."/>
            <person name="Xu J."/>
            <person name="Minx P."/>
            <person name="Pepin K.H."/>
            <person name="Johnson M."/>
            <person name="Bhonagiri V."/>
            <person name="Nash W.E."/>
            <person name="Mardis E.R."/>
            <person name="Wilson R.K."/>
        </authorList>
    </citation>
    <scope>NUCLEOTIDE SEQUENCE [LARGE SCALE GENOMIC DNA]</scope>
    <source>
        <strain evidence="11 12">ATCC 43243</strain>
    </source>
</reference>
<feature type="active site" evidence="7">
    <location>
        <position position="12"/>
    </location>
</feature>
<dbReference type="InterPro" id="IPR006034">
    <property type="entry name" value="Asparaginase/glutaminase-like"/>
</dbReference>
<dbReference type="PANTHER" id="PTHR11707:SF28">
    <property type="entry name" value="60 KDA LYSOPHOSPHOLIPASE"/>
    <property type="match status" value="1"/>
</dbReference>
<dbReference type="PANTHER" id="PTHR11707">
    <property type="entry name" value="L-ASPARAGINASE"/>
    <property type="match status" value="1"/>
</dbReference>
<dbReference type="NCBIfam" id="TIGR00519">
    <property type="entry name" value="asnASE_I"/>
    <property type="match status" value="1"/>
</dbReference>
<accession>B7AWH9</accession>
<feature type="active site" evidence="8">
    <location>
        <position position="85"/>
    </location>
</feature>
<dbReference type="SUPFAM" id="SSF53774">
    <property type="entry name" value="Glutaminase/Asparaginase"/>
    <property type="match status" value="1"/>
</dbReference>
<evidence type="ECO:0000256" key="3">
    <source>
        <dbReference type="ARBA" id="ARBA00022801"/>
    </source>
</evidence>
<evidence type="ECO:0000256" key="5">
    <source>
        <dbReference type="PIRSR" id="PIRSR001220-1"/>
    </source>
</evidence>
<dbReference type="STRING" id="483218.BACPEC_03079"/>
<dbReference type="SMART" id="SM00870">
    <property type="entry name" value="Asparaginase"/>
    <property type="match status" value="1"/>
</dbReference>
<dbReference type="InterPro" id="IPR040919">
    <property type="entry name" value="Asparaginase_C"/>
</dbReference>
<keyword evidence="3" id="KW-0378">Hydrolase</keyword>
<dbReference type="PIRSF" id="PIRSF500176">
    <property type="entry name" value="L_ASNase"/>
    <property type="match status" value="1"/>
</dbReference>
<keyword evidence="12" id="KW-1185">Reference proteome</keyword>
<evidence type="ECO:0000259" key="9">
    <source>
        <dbReference type="Pfam" id="PF00710"/>
    </source>
</evidence>
<dbReference type="Gene3D" id="3.40.50.40">
    <property type="match status" value="1"/>
</dbReference>
<dbReference type="FunFam" id="3.40.50.1170:FF:000001">
    <property type="entry name" value="L-asparaginase 2"/>
    <property type="match status" value="1"/>
</dbReference>
<evidence type="ECO:0000256" key="7">
    <source>
        <dbReference type="PROSITE-ProRule" id="PRU10099"/>
    </source>
</evidence>
<sequence length="338" mass="36876">MKKILLIATGGTIASSESEGGLTPSIDVKRLLAYIPDIKSVCQLDGISVMNVDSTNMNPSLMAAIAQAVADNYESYDGFVVAHGTDTMAYSAAAMTYMLKNLAKPVVFTGSQIPIEALYTDAKKNLSDAIRFACEGINGVYVTFDGMVINGAHAMKIKTRSSDAFETVNFPVIAEIKLGRITYNQVLDYSGHLQQLSRPVSGEFAIDTRLCPDILILKIFPGIRPDIFDFIKNTYRGVIIESFGIGGIPNEHNDIVAKIHELIDAGVAVVITTQCIYEGIDLSIYEVGQNLAKQNVIIGADMTTEALTMKLMWALAHYDSIEAIKEYMEAPLFSDRSY</sequence>
<dbReference type="eggNOG" id="COG0252">
    <property type="taxonomic scope" value="Bacteria"/>
</dbReference>
<dbReference type="CDD" id="cd08963">
    <property type="entry name" value="L-asparaginase_I"/>
    <property type="match status" value="1"/>
</dbReference>
<dbReference type="HOGENOM" id="CLU_019134_2_3_9"/>
<dbReference type="PROSITE" id="PS00917">
    <property type="entry name" value="ASN_GLN_ASE_2"/>
    <property type="match status" value="1"/>
</dbReference>
<dbReference type="SFLD" id="SFLDS00057">
    <property type="entry name" value="Glutaminase/Asparaginase"/>
    <property type="match status" value="1"/>
</dbReference>
<dbReference type="PROSITE" id="PS00144">
    <property type="entry name" value="ASN_GLN_ASE_1"/>
    <property type="match status" value="1"/>
</dbReference>
<dbReference type="GO" id="GO:0006520">
    <property type="term" value="P:amino acid metabolic process"/>
    <property type="evidence" value="ECO:0007669"/>
    <property type="project" value="InterPro"/>
</dbReference>
<dbReference type="InterPro" id="IPR037152">
    <property type="entry name" value="L-asparaginase_N_sf"/>
</dbReference>